<name>A0A7X2S1C2_9BACI</name>
<accession>A0A7X2S1C2</accession>
<evidence type="ECO:0008006" key="3">
    <source>
        <dbReference type="Google" id="ProtNLM"/>
    </source>
</evidence>
<dbReference type="EMBL" id="WMIB01000001">
    <property type="protein sequence ID" value="MTH52014.1"/>
    <property type="molecule type" value="Genomic_DNA"/>
</dbReference>
<protein>
    <recommendedName>
        <fullName evidence="3">YodL-like protein</fullName>
    </recommendedName>
</protein>
<sequence>MRQQMVLMKKKLRMMEVTVFQSPEFREMKGYKPVCTLQLEAKDHYSVLEKTFRMFSVQDTFPENCSARFIRTGDIVSVSEEHKELAYYRLHSGGWKKISRIHVR</sequence>
<organism evidence="1 2">
    <name type="scientific">Metabacillus mangrovi</name>
    <dbReference type="NCBI Taxonomy" id="1491830"/>
    <lineage>
        <taxon>Bacteria</taxon>
        <taxon>Bacillati</taxon>
        <taxon>Bacillota</taxon>
        <taxon>Bacilli</taxon>
        <taxon>Bacillales</taxon>
        <taxon>Bacillaceae</taxon>
        <taxon>Metabacillus</taxon>
    </lineage>
</organism>
<dbReference type="Proteomes" id="UP000434639">
    <property type="component" value="Unassembled WGS sequence"/>
</dbReference>
<keyword evidence="2" id="KW-1185">Reference proteome</keyword>
<evidence type="ECO:0000313" key="1">
    <source>
        <dbReference type="EMBL" id="MTH52014.1"/>
    </source>
</evidence>
<dbReference type="OrthoDB" id="2894333at2"/>
<reference evidence="1 2" key="1">
    <citation type="journal article" date="2017" name="Int. J. Syst. Evol. Microbiol.">
        <title>Bacillus mangrovi sp. nov., isolated from a sediment sample from a mangrove forest.</title>
        <authorList>
            <person name="Gupta V."/>
            <person name="Singh P.K."/>
            <person name="Korpole S."/>
            <person name="Tanuku N.R.S."/>
            <person name="Pinnaka A.K."/>
        </authorList>
    </citation>
    <scope>NUCLEOTIDE SEQUENCE [LARGE SCALE GENOMIC DNA]</scope>
    <source>
        <strain evidence="1 2">KCTC 33872</strain>
    </source>
</reference>
<dbReference type="RefSeq" id="WP_155110563.1">
    <property type="nucleotide sequence ID" value="NZ_WMIB01000001.1"/>
</dbReference>
<gene>
    <name evidence="1" type="ORF">GKZ89_01240</name>
</gene>
<dbReference type="AlphaFoldDB" id="A0A7X2S1C2"/>
<comment type="caution">
    <text evidence="1">The sequence shown here is derived from an EMBL/GenBank/DDBJ whole genome shotgun (WGS) entry which is preliminary data.</text>
</comment>
<proteinExistence type="predicted"/>
<evidence type="ECO:0000313" key="2">
    <source>
        <dbReference type="Proteomes" id="UP000434639"/>
    </source>
</evidence>